<dbReference type="InterPro" id="IPR050707">
    <property type="entry name" value="HTH_MetabolicPath_Reg"/>
</dbReference>
<dbReference type="InterPro" id="IPR014757">
    <property type="entry name" value="Tscrpt_reg_IclR_C"/>
</dbReference>
<evidence type="ECO:0000256" key="1">
    <source>
        <dbReference type="ARBA" id="ARBA00023015"/>
    </source>
</evidence>
<dbReference type="GO" id="GO:0045892">
    <property type="term" value="P:negative regulation of DNA-templated transcription"/>
    <property type="evidence" value="ECO:0007669"/>
    <property type="project" value="TreeGrafter"/>
</dbReference>
<protein>
    <submittedName>
        <fullName evidence="6">IclR family transcriptional regulator</fullName>
    </submittedName>
</protein>
<dbReference type="InterPro" id="IPR029016">
    <property type="entry name" value="GAF-like_dom_sf"/>
</dbReference>
<dbReference type="OrthoDB" id="14763at2157"/>
<dbReference type="Pfam" id="PF09339">
    <property type="entry name" value="HTH_IclR"/>
    <property type="match status" value="1"/>
</dbReference>
<dbReference type="GO" id="GO:0003677">
    <property type="term" value="F:DNA binding"/>
    <property type="evidence" value="ECO:0007669"/>
    <property type="project" value="UniProtKB-KW"/>
</dbReference>
<dbReference type="GO" id="GO:0003700">
    <property type="term" value="F:DNA-binding transcription factor activity"/>
    <property type="evidence" value="ECO:0007669"/>
    <property type="project" value="TreeGrafter"/>
</dbReference>
<dbReference type="SMART" id="SM00346">
    <property type="entry name" value="HTH_ICLR"/>
    <property type="match status" value="1"/>
</dbReference>
<keyword evidence="1" id="KW-0805">Transcription regulation</keyword>
<dbReference type="InterPro" id="IPR005471">
    <property type="entry name" value="Tscrpt_reg_IclR_N"/>
</dbReference>
<dbReference type="InterPro" id="IPR036388">
    <property type="entry name" value="WH-like_DNA-bd_sf"/>
</dbReference>
<evidence type="ECO:0000259" key="4">
    <source>
        <dbReference type="PROSITE" id="PS51077"/>
    </source>
</evidence>
<dbReference type="SUPFAM" id="SSF55781">
    <property type="entry name" value="GAF domain-like"/>
    <property type="match status" value="1"/>
</dbReference>
<dbReference type="Gene3D" id="3.30.450.40">
    <property type="match status" value="1"/>
</dbReference>
<dbReference type="AlphaFoldDB" id="A0A482Y3R0"/>
<name>A0A482Y3R0_9EURY</name>
<dbReference type="RefSeq" id="WP_130501831.1">
    <property type="nucleotide sequence ID" value="NZ_SHMP01000009.1"/>
</dbReference>
<keyword evidence="2" id="KW-0238">DNA-binding</keyword>
<reference evidence="6 7" key="1">
    <citation type="submission" date="2019-02" db="EMBL/GenBank/DDBJ databases">
        <title>Genomic Encyclopedia of Archaeal and Bacterial Type Strains, Phase II (KMG-II): from individual species to whole genera.</title>
        <authorList>
            <person name="Goeker M."/>
        </authorList>
    </citation>
    <scope>NUCLEOTIDE SEQUENCE [LARGE SCALE GENOMIC DNA]</scope>
    <source>
        <strain evidence="6 7">DSM 18328</strain>
    </source>
</reference>
<dbReference type="PROSITE" id="PS51078">
    <property type="entry name" value="ICLR_ED"/>
    <property type="match status" value="1"/>
</dbReference>
<dbReference type="InterPro" id="IPR011991">
    <property type="entry name" value="ArsR-like_HTH"/>
</dbReference>
<dbReference type="CDD" id="cd00090">
    <property type="entry name" value="HTH_ARSR"/>
    <property type="match status" value="1"/>
</dbReference>
<organism evidence="6 7">
    <name type="scientific">Natrinema hispanicum</name>
    <dbReference type="NCBI Taxonomy" id="392421"/>
    <lineage>
        <taxon>Archaea</taxon>
        <taxon>Methanobacteriati</taxon>
        <taxon>Methanobacteriota</taxon>
        <taxon>Stenosarchaea group</taxon>
        <taxon>Halobacteria</taxon>
        <taxon>Halobacteriales</taxon>
        <taxon>Natrialbaceae</taxon>
        <taxon>Natrinema</taxon>
    </lineage>
</organism>
<dbReference type="PANTHER" id="PTHR30136">
    <property type="entry name" value="HELIX-TURN-HELIX TRANSCRIPTIONAL REGULATOR, ICLR FAMILY"/>
    <property type="match status" value="1"/>
</dbReference>
<dbReference type="InterPro" id="IPR036390">
    <property type="entry name" value="WH_DNA-bd_sf"/>
</dbReference>
<accession>A0A482Y3R0</accession>
<gene>
    <name evidence="6" type="ORF">BDK88_4101</name>
</gene>
<feature type="domain" description="HTH iclR-type" evidence="4">
    <location>
        <begin position="10"/>
        <end position="69"/>
    </location>
</feature>
<feature type="domain" description="IclR-ED" evidence="5">
    <location>
        <begin position="70"/>
        <end position="254"/>
    </location>
</feature>
<dbReference type="EMBL" id="SHMP01000009">
    <property type="protein sequence ID" value="RZV06143.1"/>
    <property type="molecule type" value="Genomic_DNA"/>
</dbReference>
<evidence type="ECO:0000256" key="2">
    <source>
        <dbReference type="ARBA" id="ARBA00023125"/>
    </source>
</evidence>
<evidence type="ECO:0000313" key="6">
    <source>
        <dbReference type="EMBL" id="RZV06143.1"/>
    </source>
</evidence>
<comment type="caution">
    <text evidence="6">The sequence shown here is derived from an EMBL/GenBank/DDBJ whole genome shotgun (WGS) entry which is preliminary data.</text>
</comment>
<dbReference type="Proteomes" id="UP000291097">
    <property type="component" value="Unassembled WGS sequence"/>
</dbReference>
<proteinExistence type="predicted"/>
<dbReference type="PROSITE" id="PS51077">
    <property type="entry name" value="HTH_ICLR"/>
    <property type="match status" value="1"/>
</dbReference>
<dbReference type="Pfam" id="PF01614">
    <property type="entry name" value="IclR_C"/>
    <property type="match status" value="1"/>
</dbReference>
<dbReference type="Gene3D" id="1.10.10.10">
    <property type="entry name" value="Winged helix-like DNA-binding domain superfamily/Winged helix DNA-binding domain"/>
    <property type="match status" value="1"/>
</dbReference>
<evidence type="ECO:0000256" key="3">
    <source>
        <dbReference type="ARBA" id="ARBA00023163"/>
    </source>
</evidence>
<dbReference type="SUPFAM" id="SSF46785">
    <property type="entry name" value="Winged helix' DNA-binding domain"/>
    <property type="match status" value="1"/>
</dbReference>
<sequence>MTENTAPRTLATTQTSFEIIELLKERGGGRVTELAGELDLAPSTVHSHLATLIEAGYLTQEGDIYQLGLAFLELGEHVRTRKEPYAIAESYTEQLAAETDSRAVFAVEEHGRGVYMYTFSGDHAVWTYSSVGKRFPLHVTAAGKSILSQLPDARVEEIIDQHGLEPKTDNTITSRDVLLEELATIDEQGYAINREEQLDGVKAVGVPVFGPDRQVLGAFSVASPANRMKGEWFEDELPEIILATANEFELEISLT</sequence>
<evidence type="ECO:0000259" key="5">
    <source>
        <dbReference type="PROSITE" id="PS51078"/>
    </source>
</evidence>
<dbReference type="PANTHER" id="PTHR30136:SF35">
    <property type="entry name" value="HTH-TYPE TRANSCRIPTIONAL REGULATOR RV1719"/>
    <property type="match status" value="1"/>
</dbReference>
<evidence type="ECO:0000313" key="7">
    <source>
        <dbReference type="Proteomes" id="UP000291097"/>
    </source>
</evidence>
<keyword evidence="3" id="KW-0804">Transcription</keyword>